<dbReference type="SUPFAM" id="SSF53383">
    <property type="entry name" value="PLP-dependent transferases"/>
    <property type="match status" value="1"/>
</dbReference>
<dbReference type="PANTHER" id="PTHR21343:SF1">
    <property type="entry name" value="COBYRIC ACID SYNTHASE"/>
    <property type="match status" value="1"/>
</dbReference>
<dbReference type="InterPro" id="IPR015421">
    <property type="entry name" value="PyrdxlP-dep_Trfase_major"/>
</dbReference>
<dbReference type="InterPro" id="IPR015424">
    <property type="entry name" value="PyrdxlP-dep_Trfase"/>
</dbReference>
<evidence type="ECO:0000256" key="1">
    <source>
        <dbReference type="ARBA" id="ARBA00003444"/>
    </source>
</evidence>
<feature type="active site" evidence="9">
    <location>
        <position position="760"/>
    </location>
</feature>
<dbReference type="InterPro" id="IPR002586">
    <property type="entry name" value="CobQ/CobB/MinD/ParA_Nub-bd_dom"/>
</dbReference>
<keyword evidence="6 9" id="KW-0315">Glutamine amidotransferase</keyword>
<evidence type="ECO:0000256" key="8">
    <source>
        <dbReference type="ARBA" id="ARBA00048531"/>
    </source>
</evidence>
<dbReference type="Pfam" id="PF00155">
    <property type="entry name" value="Aminotran_1_2"/>
    <property type="match status" value="1"/>
</dbReference>
<name>A0A5E5QY50_PSEAI</name>
<evidence type="ECO:0000256" key="7">
    <source>
        <dbReference type="ARBA" id="ARBA00025166"/>
    </source>
</evidence>
<feature type="compositionally biased region" description="Low complexity" evidence="11">
    <location>
        <begin position="292"/>
        <end position="309"/>
    </location>
</feature>
<dbReference type="NCBIfam" id="TIGR01140">
    <property type="entry name" value="L_thr_O3P_dcar"/>
    <property type="match status" value="1"/>
</dbReference>
<evidence type="ECO:0000259" key="13">
    <source>
        <dbReference type="Pfam" id="PF01656"/>
    </source>
</evidence>
<comment type="function">
    <text evidence="7 9">Catalyzes amidations at positions B, D, E, and G on adenosylcobyrinic A,C-diamide. NH(2) groups are provided by glutamine, and one molecule of ATP is hydrogenolyzed for each amidation.</text>
</comment>
<evidence type="ECO:0000256" key="11">
    <source>
        <dbReference type="SAM" id="MobiDB-lite"/>
    </source>
</evidence>
<protein>
    <recommendedName>
        <fullName evidence="4 9">Cobyric acid synthase</fullName>
    </recommendedName>
</protein>
<dbReference type="AlphaFoldDB" id="A0A5E5QY50"/>
<comment type="pathway">
    <text evidence="2 9">Cofactor biosynthesis; adenosylcobalamin biosynthesis.</text>
</comment>
<dbReference type="EMBL" id="LR700248">
    <property type="protein sequence ID" value="VVH80173.1"/>
    <property type="molecule type" value="Genomic_DNA"/>
</dbReference>
<dbReference type="CDD" id="cd05389">
    <property type="entry name" value="CobQ_N"/>
    <property type="match status" value="1"/>
</dbReference>
<dbReference type="PROSITE" id="PS00105">
    <property type="entry name" value="AA_TRANSFER_CLASS_1"/>
    <property type="match status" value="1"/>
</dbReference>
<dbReference type="InterPro" id="IPR004459">
    <property type="entry name" value="CobQ_synth"/>
</dbReference>
<dbReference type="NCBIfam" id="TIGR00313">
    <property type="entry name" value="cobQ"/>
    <property type="match status" value="1"/>
</dbReference>
<dbReference type="PROSITE" id="PS51274">
    <property type="entry name" value="GATASE_COBBQ"/>
    <property type="match status" value="1"/>
</dbReference>
<feature type="active site" description="Nucleophile" evidence="9">
    <location>
        <position position="662"/>
    </location>
</feature>
<dbReference type="InterPro" id="IPR005860">
    <property type="entry name" value="CobD"/>
</dbReference>
<dbReference type="PANTHER" id="PTHR21343">
    <property type="entry name" value="DETHIOBIOTIN SYNTHETASE"/>
    <property type="match status" value="1"/>
</dbReference>
<dbReference type="UniPathway" id="UPA00148"/>
<dbReference type="InterPro" id="IPR029062">
    <property type="entry name" value="Class_I_gatase-like"/>
</dbReference>
<evidence type="ECO:0000256" key="2">
    <source>
        <dbReference type="ARBA" id="ARBA00004953"/>
    </source>
</evidence>
<dbReference type="InterPro" id="IPR033949">
    <property type="entry name" value="CobQ_GATase1"/>
</dbReference>
<evidence type="ECO:0000313" key="15">
    <source>
        <dbReference type="EMBL" id="VVH80173.1"/>
    </source>
</evidence>
<dbReference type="Pfam" id="PF01656">
    <property type="entry name" value="CbiA"/>
    <property type="match status" value="1"/>
</dbReference>
<evidence type="ECO:0000256" key="9">
    <source>
        <dbReference type="HAMAP-Rule" id="MF_00028"/>
    </source>
</evidence>
<evidence type="ECO:0000256" key="3">
    <source>
        <dbReference type="ARBA" id="ARBA00006205"/>
    </source>
</evidence>
<dbReference type="InterPro" id="IPR027417">
    <property type="entry name" value="P-loop_NTPase"/>
</dbReference>
<feature type="domain" description="Aminotransferase class I/classII large" evidence="12">
    <location>
        <begin position="52"/>
        <end position="272"/>
    </location>
</feature>
<evidence type="ECO:0000256" key="4">
    <source>
        <dbReference type="ARBA" id="ARBA00019833"/>
    </source>
</evidence>
<dbReference type="CDD" id="cd01750">
    <property type="entry name" value="GATase1_CobQ"/>
    <property type="match status" value="1"/>
</dbReference>
<feature type="domain" description="CobB/CobQ-like glutamine amidotransferase" evidence="14">
    <location>
        <begin position="583"/>
        <end position="766"/>
    </location>
</feature>
<dbReference type="GO" id="GO:0009236">
    <property type="term" value="P:cobalamin biosynthetic process"/>
    <property type="evidence" value="ECO:0007669"/>
    <property type="project" value="UniProtKB-UniRule"/>
</dbReference>
<dbReference type="HAMAP" id="MF_00028">
    <property type="entry name" value="CobQ"/>
    <property type="match status" value="1"/>
</dbReference>
<gene>
    <name evidence="9 15" type="primary">cobQ</name>
    <name evidence="15" type="ORF">TUEID40_01328</name>
</gene>
<dbReference type="InterPro" id="IPR011698">
    <property type="entry name" value="GATase_3"/>
</dbReference>
<reference evidence="15" key="1">
    <citation type="submission" date="2019-09" db="EMBL/GenBank/DDBJ databases">
        <authorList>
            <person name="Gross C."/>
            <person name="Bohn E."/>
        </authorList>
    </citation>
    <scope>NUCLEOTIDE SEQUENCE</scope>
    <source>
        <strain evidence="15">ID40</strain>
    </source>
</reference>
<dbReference type="GO" id="GO:0048472">
    <property type="term" value="F:threonine-phosphate decarboxylase activity"/>
    <property type="evidence" value="ECO:0007669"/>
    <property type="project" value="UniProtKB-EC"/>
</dbReference>
<dbReference type="NCBIfam" id="NF001989">
    <property type="entry name" value="PRK00784.1"/>
    <property type="match status" value="1"/>
</dbReference>
<dbReference type="InterPro" id="IPR015422">
    <property type="entry name" value="PyrdxlP-dep_Trfase_small"/>
</dbReference>
<dbReference type="SUPFAM" id="SSF52317">
    <property type="entry name" value="Class I glutamine amidotransferase-like"/>
    <property type="match status" value="1"/>
</dbReference>
<dbReference type="Gene3D" id="3.40.50.880">
    <property type="match status" value="1"/>
</dbReference>
<comment type="similarity">
    <text evidence="3 9">Belongs to the CobB/CobQ family. CobQ subfamily.</text>
</comment>
<dbReference type="GO" id="GO:0015420">
    <property type="term" value="F:ABC-type vitamin B12 transporter activity"/>
    <property type="evidence" value="ECO:0007669"/>
    <property type="project" value="UniProtKB-UniRule"/>
</dbReference>
<proteinExistence type="inferred from homology"/>
<feature type="coiled-coil region" evidence="10">
    <location>
        <begin position="231"/>
        <end position="261"/>
    </location>
</feature>
<evidence type="ECO:0000256" key="6">
    <source>
        <dbReference type="ARBA" id="ARBA00022962"/>
    </source>
</evidence>
<organism evidence="15">
    <name type="scientific">Pseudomonas aeruginosa</name>
    <dbReference type="NCBI Taxonomy" id="287"/>
    <lineage>
        <taxon>Bacteria</taxon>
        <taxon>Pseudomonadati</taxon>
        <taxon>Pseudomonadota</taxon>
        <taxon>Gammaproteobacteria</taxon>
        <taxon>Pseudomonadales</taxon>
        <taxon>Pseudomonadaceae</taxon>
        <taxon>Pseudomonas</taxon>
    </lineage>
</organism>
<feature type="region of interest" description="Disordered" evidence="11">
    <location>
        <begin position="292"/>
        <end position="318"/>
    </location>
</feature>
<evidence type="ECO:0000259" key="12">
    <source>
        <dbReference type="Pfam" id="PF00155"/>
    </source>
</evidence>
<evidence type="ECO:0000256" key="10">
    <source>
        <dbReference type="SAM" id="Coils"/>
    </source>
</evidence>
<sequence>MLEHGGRLREAARRYDIPLADWLDLSTGIAPWPFPLPAIPEQAWTRLPESDDGLEAAACLYYGAERVLPLAGSQAAIQALPRLRRGGRVGVLSPCYAEHAHAWRQAGHLVREIGEAEVEPYLDSLDVLLVVNPNNPTGRVFEPAELLAWHARLQRRGGWLLVDEAFMDCTPQSSLAACSNRPGLIVLRSFGKFFGLAGARLGFALGERPLLQALAEQLGPWTVNGPVRHVAQSALRDRQQQRQQRERLLAASQRLEELLRRHGWPPASGSALFQRLVDPRCAAFARLRRGAASSPASSSSRPACASACPPTRPPGPGWMPRCSASRSLLMSDRGRTLMVQGTTSDAGKSTLVTALCRWLARRGVAVVPFKPQNMALNSAVTADGGEIGRAQAVQAQACRLAPHTDMNPVLLKPNTDIGAQVIIHGRAVTSMDAAAYHDYKRVAMEAVLASHGRLAAAYRVVMVEGAGSPAEINLRANDIANMGFAEAVDCPVILVADIDRGGVFAHLVGTLELLSDSERERVKGFVINRFRGDIALLQPGLDWLEARTGKPVLGVLPYVSDLHLEAEDAIDTRQAAKAGPRLKVVVPVLPRISNHTDFDPLRLHPQVELSFVGPGQALPSADLIVLPGSKSVRADLAALRERGWDEAILRHLRYGGRLLGICGGLQMLGERLHDPLGLEGAAGSSAGLGLLALETTLEADKQLRNVQGRLSLEDAPLSGYEIHAGVTRGEALARPAVVLDDGRADGARSVDGNVMGTYLHGLFESTAACSALLRWAGLREVQAVDYQALRERDIERLADLVERHLDTGRLLALCGEPHA</sequence>
<keyword evidence="5 9" id="KW-0169">Cobalamin biosynthesis</keyword>
<comment type="catalytic activity">
    <reaction evidence="8">
        <text>O-phospho-L-threonine + H(+) = (R)-1-aminopropan-2-yl phosphate + CO2</text>
        <dbReference type="Rhea" id="RHEA:11492"/>
        <dbReference type="ChEBI" id="CHEBI:15378"/>
        <dbReference type="ChEBI" id="CHEBI:16526"/>
        <dbReference type="ChEBI" id="CHEBI:58563"/>
        <dbReference type="ChEBI" id="CHEBI:58675"/>
        <dbReference type="EC" id="4.1.1.81"/>
    </reaction>
</comment>
<dbReference type="GO" id="GO:0030170">
    <property type="term" value="F:pyridoxal phosphate binding"/>
    <property type="evidence" value="ECO:0007669"/>
    <property type="project" value="InterPro"/>
</dbReference>
<dbReference type="InterPro" id="IPR047045">
    <property type="entry name" value="CobQ_N"/>
</dbReference>
<dbReference type="Pfam" id="PF07685">
    <property type="entry name" value="GATase_3"/>
    <property type="match status" value="1"/>
</dbReference>
<feature type="domain" description="CobQ/CobB/MinD/ParA nucleotide binding" evidence="13">
    <location>
        <begin position="337"/>
        <end position="563"/>
    </location>
</feature>
<dbReference type="Gene3D" id="3.90.1150.10">
    <property type="entry name" value="Aspartate Aminotransferase, domain 1"/>
    <property type="match status" value="1"/>
</dbReference>
<dbReference type="Gene3D" id="3.40.640.10">
    <property type="entry name" value="Type I PLP-dependent aspartate aminotransferase-like (Major domain)"/>
    <property type="match status" value="1"/>
</dbReference>
<accession>A0A5E5QY50</accession>
<dbReference type="CDD" id="cd00609">
    <property type="entry name" value="AAT_like"/>
    <property type="match status" value="1"/>
</dbReference>
<keyword evidence="10" id="KW-0175">Coiled coil</keyword>
<dbReference type="InterPro" id="IPR004838">
    <property type="entry name" value="NHTrfase_class1_PyrdxlP-BS"/>
</dbReference>
<evidence type="ECO:0000256" key="5">
    <source>
        <dbReference type="ARBA" id="ARBA00022573"/>
    </source>
</evidence>
<evidence type="ECO:0000259" key="14">
    <source>
        <dbReference type="Pfam" id="PF07685"/>
    </source>
</evidence>
<comment type="function">
    <text evidence="1">Decarboxylates L-threonine-O-3-phosphate to yield (R)-1-amino-2-propanol O-2-phosphate, the precursor for the linkage between the nucleotide loop and the corrin ring in cobalamin.</text>
</comment>
<dbReference type="Gene3D" id="3.40.50.300">
    <property type="entry name" value="P-loop containing nucleotide triphosphate hydrolases"/>
    <property type="match status" value="1"/>
</dbReference>
<dbReference type="SUPFAM" id="SSF52540">
    <property type="entry name" value="P-loop containing nucleoside triphosphate hydrolases"/>
    <property type="match status" value="1"/>
</dbReference>
<dbReference type="InterPro" id="IPR004839">
    <property type="entry name" value="Aminotransferase_I/II_large"/>
</dbReference>